<comment type="caution">
    <text evidence="1">The sequence shown here is derived from an EMBL/GenBank/DDBJ whole genome shotgun (WGS) entry which is preliminary data.</text>
</comment>
<accession>A0A0G2J7G8</accession>
<evidence type="ECO:0000313" key="2">
    <source>
        <dbReference type="Proteomes" id="UP000034164"/>
    </source>
</evidence>
<dbReference type="EMBL" id="LCZI01001386">
    <property type="protein sequence ID" value="KKZ60931.1"/>
    <property type="molecule type" value="Genomic_DNA"/>
</dbReference>
<evidence type="ECO:0008006" key="3">
    <source>
        <dbReference type="Google" id="ProtNLM"/>
    </source>
</evidence>
<dbReference type="OrthoDB" id="3759773at2759"/>
<evidence type="ECO:0000313" key="1">
    <source>
        <dbReference type="EMBL" id="KKZ60931.1"/>
    </source>
</evidence>
<name>A0A0G2J7G8_9EURO</name>
<dbReference type="Proteomes" id="UP000034164">
    <property type="component" value="Unassembled WGS sequence"/>
</dbReference>
<proteinExistence type="predicted"/>
<gene>
    <name evidence="1" type="ORF">EMCG_04404</name>
</gene>
<dbReference type="VEuPathDB" id="FungiDB:EMCG_04404"/>
<protein>
    <recommendedName>
        <fullName evidence="3">F-box domain-containing protein</fullName>
    </recommendedName>
</protein>
<sequence>MASRTIERLPHELLIHCCSYLKGSIADIRNLRLASKCLYNASSLFLFDTLTIRITTKSISTLEAVSNHPIFRKSIKTIKLCLCFYGDVQDQLTRIGLISETVEESEQFERIQVRIGKIKHALSSLELEAIGAASAGLDFAAVRMITNAFDVYKARFVDQQVAIKDGTHLTRIGAALSKFRRPLSFEIFGYIGTSNEINPRSCSIATTMEWLDSDEACSDMALNSAEHLSFAVRWWTKQDLNFGVVISSEQHYQEMKHLASLTKAFFKTESTWTACKFSAEAGGIHSKFYVNWTTWRKYRADGLLVESMEAVPMRMIWYFASLKRLFANIFSK</sequence>
<organism evidence="1 2">
    <name type="scientific">[Emmonsia] crescens</name>
    <dbReference type="NCBI Taxonomy" id="73230"/>
    <lineage>
        <taxon>Eukaryota</taxon>
        <taxon>Fungi</taxon>
        <taxon>Dikarya</taxon>
        <taxon>Ascomycota</taxon>
        <taxon>Pezizomycotina</taxon>
        <taxon>Eurotiomycetes</taxon>
        <taxon>Eurotiomycetidae</taxon>
        <taxon>Onygenales</taxon>
        <taxon>Ajellomycetaceae</taxon>
        <taxon>Emergomyces</taxon>
    </lineage>
</organism>
<dbReference type="AlphaFoldDB" id="A0A0G2J7G8"/>
<reference evidence="2" key="1">
    <citation type="journal article" date="2015" name="PLoS Genet.">
        <title>The dynamic genome and transcriptome of the human fungal pathogen Blastomyces and close relative Emmonsia.</title>
        <authorList>
            <person name="Munoz J.F."/>
            <person name="Gauthier G.M."/>
            <person name="Desjardins C.A."/>
            <person name="Gallo J.E."/>
            <person name="Holder J."/>
            <person name="Sullivan T.D."/>
            <person name="Marty A.J."/>
            <person name="Carmen J.C."/>
            <person name="Chen Z."/>
            <person name="Ding L."/>
            <person name="Gujja S."/>
            <person name="Magrini V."/>
            <person name="Misas E."/>
            <person name="Mitreva M."/>
            <person name="Priest M."/>
            <person name="Saif S."/>
            <person name="Whiston E.A."/>
            <person name="Young S."/>
            <person name="Zeng Q."/>
            <person name="Goldman W.E."/>
            <person name="Mardis E.R."/>
            <person name="Taylor J.W."/>
            <person name="McEwen J.G."/>
            <person name="Clay O.K."/>
            <person name="Klein B.S."/>
            <person name="Cuomo C.A."/>
        </authorList>
    </citation>
    <scope>NUCLEOTIDE SEQUENCE [LARGE SCALE GENOMIC DNA]</scope>
    <source>
        <strain evidence="2">UAMH 3008</strain>
    </source>
</reference>